<dbReference type="EMBL" id="JARK01000047">
    <property type="protein sequence ID" value="EYC44875.1"/>
    <property type="molecule type" value="Genomic_DNA"/>
</dbReference>
<keyword evidence="1" id="KW-0812">Transmembrane</keyword>
<dbReference type="PANTHER" id="PTHR22718">
    <property type="entry name" value="SERPENTINE RECEPTOR, CLASS X"/>
    <property type="match status" value="1"/>
</dbReference>
<feature type="transmembrane region" description="Helical" evidence="1">
    <location>
        <begin position="170"/>
        <end position="189"/>
    </location>
</feature>
<dbReference type="SUPFAM" id="SSF81321">
    <property type="entry name" value="Family A G protein-coupled receptor-like"/>
    <property type="match status" value="1"/>
</dbReference>
<protein>
    <recommendedName>
        <fullName evidence="4">G-protein coupled receptors family 1 profile domain-containing protein</fullName>
    </recommendedName>
</protein>
<dbReference type="PANTHER" id="PTHR22718:SF25">
    <property type="entry name" value="G-PROTEIN COUPLED RECEPTORS FAMILY 1 PROFILE DOMAIN-CONTAINING PROTEIN"/>
    <property type="match status" value="1"/>
</dbReference>
<keyword evidence="1" id="KW-1133">Transmembrane helix</keyword>
<evidence type="ECO:0000313" key="3">
    <source>
        <dbReference type="Proteomes" id="UP000024635"/>
    </source>
</evidence>
<name>A0A016WYY9_9BILA</name>
<comment type="caution">
    <text evidence="2">The sequence shown here is derived from an EMBL/GenBank/DDBJ whole genome shotgun (WGS) entry which is preliminary data.</text>
</comment>
<feature type="transmembrane region" description="Helical" evidence="1">
    <location>
        <begin position="51"/>
        <end position="78"/>
    </location>
</feature>
<feature type="transmembrane region" description="Helical" evidence="1">
    <location>
        <begin position="220"/>
        <end position="240"/>
    </location>
</feature>
<dbReference type="OrthoDB" id="5801087at2759"/>
<sequence>MFVDIAPAPPPAVAPQTLEIGIKGGPGAVFSNFSVGGAPLGPVAEPPSRDAFYWTLFSIILLLMMLCFILNLFLTIVLARSTLQNHCCSFYKIMLAFVATIVVSSSSDIVCMVYFEGMQNDLPMLGSITLIVSLIVSYYMTILIFLLGLNRFAAFCSPRLNASIMKSKQLCILLAILLLFSVLVGVLVYKLCGFSRSFDSDKNRVMNSAQDTVLLTISNYIFYTIPLISTVFYVICFISLRSQRSLVTTGKTMLLLDKAEKSTLKQGIVILVFYMVRGEMRIKVRKLANSTIAVISRDSHLSSLLPTRRRVVLHTVSHRDCDFNCTSIGDSDHGSGIFKRNSGSFSTPIRMSSNTNFIFIRYGEFPTVKDQFFGICSEKIQRSKRTRR</sequence>
<evidence type="ECO:0000256" key="1">
    <source>
        <dbReference type="SAM" id="Phobius"/>
    </source>
</evidence>
<keyword evidence="1" id="KW-0472">Membrane</keyword>
<proteinExistence type="predicted"/>
<feature type="transmembrane region" description="Helical" evidence="1">
    <location>
        <begin position="90"/>
        <end position="115"/>
    </location>
</feature>
<organism evidence="2 3">
    <name type="scientific">Ancylostoma ceylanicum</name>
    <dbReference type="NCBI Taxonomy" id="53326"/>
    <lineage>
        <taxon>Eukaryota</taxon>
        <taxon>Metazoa</taxon>
        <taxon>Ecdysozoa</taxon>
        <taxon>Nematoda</taxon>
        <taxon>Chromadorea</taxon>
        <taxon>Rhabditida</taxon>
        <taxon>Rhabditina</taxon>
        <taxon>Rhabditomorpha</taxon>
        <taxon>Strongyloidea</taxon>
        <taxon>Ancylostomatidae</taxon>
        <taxon>Ancylostomatinae</taxon>
        <taxon>Ancylostoma</taxon>
    </lineage>
</organism>
<reference evidence="3" key="1">
    <citation type="journal article" date="2015" name="Nat. Genet.">
        <title>The genome and transcriptome of the zoonotic hookworm Ancylostoma ceylanicum identify infection-specific gene families.</title>
        <authorList>
            <person name="Schwarz E.M."/>
            <person name="Hu Y."/>
            <person name="Antoshechkin I."/>
            <person name="Miller M.M."/>
            <person name="Sternberg P.W."/>
            <person name="Aroian R.V."/>
        </authorList>
    </citation>
    <scope>NUCLEOTIDE SEQUENCE</scope>
    <source>
        <strain evidence="3">HY135</strain>
    </source>
</reference>
<accession>A0A016WYY9</accession>
<keyword evidence="3" id="KW-1185">Reference proteome</keyword>
<evidence type="ECO:0008006" key="4">
    <source>
        <dbReference type="Google" id="ProtNLM"/>
    </source>
</evidence>
<dbReference type="Proteomes" id="UP000024635">
    <property type="component" value="Unassembled WGS sequence"/>
</dbReference>
<dbReference type="Gene3D" id="1.20.1070.10">
    <property type="entry name" value="Rhodopsin 7-helix transmembrane proteins"/>
    <property type="match status" value="1"/>
</dbReference>
<dbReference type="AlphaFoldDB" id="A0A016WYY9"/>
<evidence type="ECO:0000313" key="2">
    <source>
        <dbReference type="EMBL" id="EYC44875.1"/>
    </source>
</evidence>
<feature type="transmembrane region" description="Helical" evidence="1">
    <location>
        <begin position="127"/>
        <end position="149"/>
    </location>
</feature>
<gene>
    <name evidence="2" type="primary">Acey_s0447.g1632</name>
    <name evidence="2" type="ORF">Y032_0447g1632</name>
</gene>